<protein>
    <submittedName>
        <fullName evidence="2">Uncharacterized protein</fullName>
    </submittedName>
</protein>
<reference evidence="2" key="1">
    <citation type="submission" date="2023-05" db="EMBL/GenBank/DDBJ databases">
        <title>Nepenthes gracilis genome sequencing.</title>
        <authorList>
            <person name="Fukushima K."/>
        </authorList>
    </citation>
    <scope>NUCLEOTIDE SEQUENCE</scope>
    <source>
        <strain evidence="2">SING2019-196</strain>
    </source>
</reference>
<evidence type="ECO:0000256" key="1">
    <source>
        <dbReference type="SAM" id="MobiDB-lite"/>
    </source>
</evidence>
<keyword evidence="3" id="KW-1185">Reference proteome</keyword>
<feature type="region of interest" description="Disordered" evidence="1">
    <location>
        <begin position="69"/>
        <end position="199"/>
    </location>
</feature>
<feature type="compositionally biased region" description="Basic and acidic residues" evidence="1">
    <location>
        <begin position="76"/>
        <end position="105"/>
    </location>
</feature>
<dbReference type="Proteomes" id="UP001279734">
    <property type="component" value="Unassembled WGS sequence"/>
</dbReference>
<gene>
    <name evidence="2" type="ORF">Nepgr_008093</name>
</gene>
<comment type="caution">
    <text evidence="2">The sequence shown here is derived from an EMBL/GenBank/DDBJ whole genome shotgun (WGS) entry which is preliminary data.</text>
</comment>
<name>A0AAD3XIX5_NEPGR</name>
<dbReference type="EMBL" id="BSYO01000006">
    <property type="protein sequence ID" value="GMH06253.1"/>
    <property type="molecule type" value="Genomic_DNA"/>
</dbReference>
<feature type="compositionally biased region" description="Polar residues" evidence="1">
    <location>
        <begin position="148"/>
        <end position="157"/>
    </location>
</feature>
<evidence type="ECO:0000313" key="2">
    <source>
        <dbReference type="EMBL" id="GMH06253.1"/>
    </source>
</evidence>
<dbReference type="AlphaFoldDB" id="A0AAD3XIX5"/>
<accession>A0AAD3XIX5</accession>
<evidence type="ECO:0000313" key="3">
    <source>
        <dbReference type="Proteomes" id="UP001279734"/>
    </source>
</evidence>
<proteinExistence type="predicted"/>
<organism evidence="2 3">
    <name type="scientific">Nepenthes gracilis</name>
    <name type="common">Slender pitcher plant</name>
    <dbReference type="NCBI Taxonomy" id="150966"/>
    <lineage>
        <taxon>Eukaryota</taxon>
        <taxon>Viridiplantae</taxon>
        <taxon>Streptophyta</taxon>
        <taxon>Embryophyta</taxon>
        <taxon>Tracheophyta</taxon>
        <taxon>Spermatophyta</taxon>
        <taxon>Magnoliopsida</taxon>
        <taxon>eudicotyledons</taxon>
        <taxon>Gunneridae</taxon>
        <taxon>Pentapetalae</taxon>
        <taxon>Caryophyllales</taxon>
        <taxon>Nepenthaceae</taxon>
        <taxon>Nepenthes</taxon>
    </lineage>
</organism>
<sequence length="472" mass="50351">MIVLLGNSLLVPGCSPKVVSVLADMLLILSSGKQLLGEVECCSYSLCCVVKYGVESCCSIPPAGKVKVDSSISDLENSRSRETDNDPKDPSINDLENSKSNDSKDSFTSNLENSDEIDNDSKNSSISDLEDIISSDEITNDKPIEQPGNKQTDLSENPSEKFEDSESSSSNEETKFPESIESPSGSVEPQKQLKPDPALPTLIDDVNLQLEVAVKLPKVCSCTDGPESWTACDSYHGVSFLMSTGIREPGDAEQASKGLAGLPTNLCDADPNGCSLPDLATPLTPDPSKAADNMPHVDQGDALYQVKLSPHQHDGNMEINQGVVGVPPVSYAAMLKRGLGHSLAKTMQSPSIASPRPLNDLVELEDSCGDLKTNICEQALIAILASIEDITPGVNTRVDPSSPPRDVHGDEALIAKSTSDGVSIVSQESKLKNFSPLAREVAAKIKVLLCLKTNLCTGMRLFHVGYPHGQTF</sequence>